<keyword evidence="3" id="KW-1185">Reference proteome</keyword>
<protein>
    <submittedName>
        <fullName evidence="2">Uncharacterized protein</fullName>
    </submittedName>
</protein>
<evidence type="ECO:0000256" key="1">
    <source>
        <dbReference type="SAM" id="MobiDB-lite"/>
    </source>
</evidence>
<dbReference type="Proteomes" id="UP001515480">
    <property type="component" value="Unassembled WGS sequence"/>
</dbReference>
<dbReference type="AlphaFoldDB" id="A0AB34J206"/>
<sequence length="331" mass="34570">MHPAPTKESAPQAGGQAPSPGLQRILTSLGIPNSSSVLSCEAAASMDVDVFGDRTEDVREWVFHELAARADWGSSQPPAAATWPVVVAHAAPACSTMRAVVEAHAASATSAAWPVVDAHTASYASVVRPVVEAHTAAATAAWPVMDAHTAPAAAANECTTLIAVEPRLLAQREVTSAIVAASALIRADVLASEELDIERAVAEFLDTVPSTLLLHSASALPAAERVATRRRHLLTCGAGSVRAGTSFVREWLRFLGTTATVFALALLNEHGRASATAQPPSTSSPALYFVDAQNLVASRVLPMVERVSLMVKSLAARLYPAVASRIGENRN</sequence>
<name>A0AB34J206_PRYPA</name>
<proteinExistence type="predicted"/>
<dbReference type="EMBL" id="JBGBPQ010000015">
    <property type="protein sequence ID" value="KAL1510606.1"/>
    <property type="molecule type" value="Genomic_DNA"/>
</dbReference>
<organism evidence="2 3">
    <name type="scientific">Prymnesium parvum</name>
    <name type="common">Toxic golden alga</name>
    <dbReference type="NCBI Taxonomy" id="97485"/>
    <lineage>
        <taxon>Eukaryota</taxon>
        <taxon>Haptista</taxon>
        <taxon>Haptophyta</taxon>
        <taxon>Prymnesiophyceae</taxon>
        <taxon>Prymnesiales</taxon>
        <taxon>Prymnesiaceae</taxon>
        <taxon>Prymnesium</taxon>
    </lineage>
</organism>
<accession>A0AB34J206</accession>
<evidence type="ECO:0000313" key="2">
    <source>
        <dbReference type="EMBL" id="KAL1510606.1"/>
    </source>
</evidence>
<evidence type="ECO:0000313" key="3">
    <source>
        <dbReference type="Proteomes" id="UP001515480"/>
    </source>
</evidence>
<gene>
    <name evidence="2" type="ORF">AB1Y20_006907</name>
</gene>
<feature type="region of interest" description="Disordered" evidence="1">
    <location>
        <begin position="1"/>
        <end position="22"/>
    </location>
</feature>
<comment type="caution">
    <text evidence="2">The sequence shown here is derived from an EMBL/GenBank/DDBJ whole genome shotgun (WGS) entry which is preliminary data.</text>
</comment>
<reference evidence="2 3" key="1">
    <citation type="journal article" date="2024" name="Science">
        <title>Giant polyketide synthase enzymes in the biosynthesis of giant marine polyether toxins.</title>
        <authorList>
            <person name="Fallon T.R."/>
            <person name="Shende V.V."/>
            <person name="Wierzbicki I.H."/>
            <person name="Pendleton A.L."/>
            <person name="Watervoot N.F."/>
            <person name="Auber R.P."/>
            <person name="Gonzalez D.J."/>
            <person name="Wisecaver J.H."/>
            <person name="Moore B.S."/>
        </authorList>
    </citation>
    <scope>NUCLEOTIDE SEQUENCE [LARGE SCALE GENOMIC DNA]</scope>
    <source>
        <strain evidence="2 3">12B1</strain>
    </source>
</reference>